<feature type="transmembrane region" description="Helical" evidence="8">
    <location>
        <begin position="943"/>
        <end position="960"/>
    </location>
</feature>
<evidence type="ECO:0000259" key="9">
    <source>
        <dbReference type="Pfam" id="PF01699"/>
    </source>
</evidence>
<feature type="transmembrane region" description="Helical" evidence="8">
    <location>
        <begin position="302"/>
        <end position="321"/>
    </location>
</feature>
<keyword evidence="5 8" id="KW-1133">Transmembrane helix</keyword>
<dbReference type="InterPro" id="IPR051359">
    <property type="entry name" value="CaCA_antiporter"/>
</dbReference>
<keyword evidence="6 8" id="KW-0472">Membrane</keyword>
<reference evidence="10 11" key="1">
    <citation type="journal article" date="2016" name="Sci. Rep.">
        <title>Draft genome sequencing and secretome analysis of fungal phytopathogen Ascochyta rabiei provides insight into the necrotrophic effector repertoire.</title>
        <authorList>
            <person name="Verma S."/>
            <person name="Gazara R.K."/>
            <person name="Nizam S."/>
            <person name="Parween S."/>
            <person name="Chattopadhyay D."/>
            <person name="Verma P.K."/>
        </authorList>
    </citation>
    <scope>NUCLEOTIDE SEQUENCE [LARGE SCALE GENOMIC DNA]</scope>
    <source>
        <strain evidence="10 11">ArDII</strain>
    </source>
</reference>
<name>A0A163B823_DIDRA</name>
<dbReference type="GO" id="GO:0008324">
    <property type="term" value="F:monoatomic cation transmembrane transporter activity"/>
    <property type="evidence" value="ECO:0007669"/>
    <property type="project" value="TreeGrafter"/>
</dbReference>
<feature type="compositionally biased region" description="Polar residues" evidence="7">
    <location>
        <begin position="534"/>
        <end position="550"/>
    </location>
</feature>
<feature type="transmembrane region" description="Helical" evidence="8">
    <location>
        <begin position="972"/>
        <end position="992"/>
    </location>
</feature>
<dbReference type="Gene3D" id="1.20.1420.30">
    <property type="entry name" value="NCX, central ion-binding region"/>
    <property type="match status" value="2"/>
</dbReference>
<comment type="caution">
    <text evidence="10">The sequence shown here is derived from an EMBL/GenBank/DDBJ whole genome shotgun (WGS) entry which is preliminary data.</text>
</comment>
<feature type="transmembrane region" description="Helical" evidence="8">
    <location>
        <begin position="327"/>
        <end position="349"/>
    </location>
</feature>
<feature type="transmembrane region" description="Helical" evidence="8">
    <location>
        <begin position="881"/>
        <end position="902"/>
    </location>
</feature>
<feature type="compositionally biased region" description="Polar residues" evidence="7">
    <location>
        <begin position="823"/>
        <end position="844"/>
    </location>
</feature>
<feature type="region of interest" description="Disordered" evidence="7">
    <location>
        <begin position="488"/>
        <end position="659"/>
    </location>
</feature>
<feature type="domain" description="Sodium/calcium exchanger membrane region" evidence="9">
    <location>
        <begin position="946"/>
        <end position="1106"/>
    </location>
</feature>
<dbReference type="InterPro" id="IPR004837">
    <property type="entry name" value="NaCa_Exmemb"/>
</dbReference>
<dbReference type="InterPro" id="IPR044880">
    <property type="entry name" value="NCX_ion-bd_dom_sf"/>
</dbReference>
<evidence type="ECO:0000313" key="10">
    <source>
        <dbReference type="EMBL" id="KZM21616.1"/>
    </source>
</evidence>
<feature type="transmembrane region" description="Helical" evidence="8">
    <location>
        <begin position="230"/>
        <end position="249"/>
    </location>
</feature>
<organism evidence="10 11">
    <name type="scientific">Didymella rabiei</name>
    <name type="common">Chickpea ascochyta blight fungus</name>
    <name type="synonym">Mycosphaerella rabiei</name>
    <dbReference type="NCBI Taxonomy" id="5454"/>
    <lineage>
        <taxon>Eukaryota</taxon>
        <taxon>Fungi</taxon>
        <taxon>Dikarya</taxon>
        <taxon>Ascomycota</taxon>
        <taxon>Pezizomycotina</taxon>
        <taxon>Dothideomycetes</taxon>
        <taxon>Pleosporomycetidae</taxon>
        <taxon>Pleosporales</taxon>
        <taxon>Pleosporineae</taxon>
        <taxon>Didymellaceae</taxon>
        <taxon>Ascochyta</taxon>
    </lineage>
</organism>
<evidence type="ECO:0000256" key="1">
    <source>
        <dbReference type="ARBA" id="ARBA00004141"/>
    </source>
</evidence>
<evidence type="ECO:0000256" key="2">
    <source>
        <dbReference type="ARBA" id="ARBA00008170"/>
    </source>
</evidence>
<evidence type="ECO:0000256" key="7">
    <source>
        <dbReference type="SAM" id="MobiDB-lite"/>
    </source>
</evidence>
<feature type="region of interest" description="Disordered" evidence="7">
    <location>
        <begin position="56"/>
        <end position="75"/>
    </location>
</feature>
<dbReference type="Pfam" id="PF01699">
    <property type="entry name" value="Na_Ca_ex"/>
    <property type="match status" value="2"/>
</dbReference>
<evidence type="ECO:0000256" key="5">
    <source>
        <dbReference type="ARBA" id="ARBA00022989"/>
    </source>
</evidence>
<feature type="transmembrane region" description="Helical" evidence="8">
    <location>
        <begin position="269"/>
        <end position="290"/>
    </location>
</feature>
<dbReference type="Proteomes" id="UP000076837">
    <property type="component" value="Unassembled WGS sequence"/>
</dbReference>
<keyword evidence="3" id="KW-0813">Transport</keyword>
<evidence type="ECO:0000256" key="3">
    <source>
        <dbReference type="ARBA" id="ARBA00022448"/>
    </source>
</evidence>
<keyword evidence="11" id="KW-1185">Reference proteome</keyword>
<feature type="transmembrane region" description="Helical" evidence="8">
    <location>
        <begin position="199"/>
        <end position="218"/>
    </location>
</feature>
<feature type="transmembrane region" description="Helical" evidence="8">
    <location>
        <begin position="110"/>
        <end position="127"/>
    </location>
</feature>
<dbReference type="PANTHER" id="PTHR12266:SF0">
    <property type="entry name" value="MITOCHONDRIAL SODIUM_CALCIUM EXCHANGER PROTEIN"/>
    <property type="match status" value="1"/>
</dbReference>
<dbReference type="GO" id="GO:0006874">
    <property type="term" value="P:intracellular calcium ion homeostasis"/>
    <property type="evidence" value="ECO:0007669"/>
    <property type="project" value="TreeGrafter"/>
</dbReference>
<evidence type="ECO:0000256" key="6">
    <source>
        <dbReference type="ARBA" id="ARBA00023136"/>
    </source>
</evidence>
<protein>
    <submittedName>
        <fullName evidence="10">Transmembrane transport</fullName>
    </submittedName>
</protein>
<feature type="domain" description="Sodium/calcium exchanger membrane region" evidence="9">
    <location>
        <begin position="206"/>
        <end position="345"/>
    </location>
</feature>
<feature type="transmembrane region" description="Helical" evidence="8">
    <location>
        <begin position="1055"/>
        <end position="1079"/>
    </location>
</feature>
<dbReference type="PANTHER" id="PTHR12266">
    <property type="entry name" value="NA+/CA2+ K+ INDEPENDENT EXCHANGER"/>
    <property type="match status" value="1"/>
</dbReference>
<feature type="compositionally biased region" description="Polar residues" evidence="7">
    <location>
        <begin position="625"/>
        <end position="639"/>
    </location>
</feature>
<dbReference type="EMBL" id="JYNV01000242">
    <property type="protein sequence ID" value="KZM21616.1"/>
    <property type="molecule type" value="Genomic_DNA"/>
</dbReference>
<feature type="transmembrane region" description="Helical" evidence="8">
    <location>
        <begin position="1091"/>
        <end position="1110"/>
    </location>
</feature>
<accession>A0A163B823</accession>
<feature type="transmembrane region" description="Helical" evidence="8">
    <location>
        <begin position="914"/>
        <end position="931"/>
    </location>
</feature>
<dbReference type="STRING" id="5454.A0A163B823"/>
<feature type="region of interest" description="Disordered" evidence="7">
    <location>
        <begin position="802"/>
        <end position="844"/>
    </location>
</feature>
<feature type="compositionally biased region" description="Polar residues" evidence="7">
    <location>
        <begin position="492"/>
        <end position="508"/>
    </location>
</feature>
<proteinExistence type="inferred from homology"/>
<sequence>MELSQPVPSTVRVVVKTQELPPAHGCPPPPLCPPRRPHPYRDASPDVCDPSRFTLRPVTPAHPTAAPRHRDTRAPAPTAARMKQHVLTMHERSLLDAVQRWRRPKYSARPFALTLVAIALITLLAWAKEHHTNRPGSARSDRSGSLRRRDVTMLDEECRLVHHAVDQCAFVLANCPDEEAGVISYLTLYYCRLPHAKPVAFAIMTLWLALLFSTIGIAASDFFCVNLNTIASMLGMSESLAGVTLLAFGNGSPDVFSTFAAFRTHAASLAVGELIGAASFITAVVSGSMALIRPFNVARKSFVRDVGFFIVAAGFSMGFIVDGRLHLWEAVTMVAFYLFYVVFVVAWHWSLNQRKARRLKAAATRSHYVTPGGEEEEIADYFDDVDDDEAPPANARTPSRGVSIDDFNALERGGADPLNADENEEERERWMGEMSSNMRVSRPPLGARRPTQTAIRPSLVGALEFRAVLSSLQKSRNIQSMPISLRRYSDDPTYTTAQQQDLISTTSDPAPRPPFDVASVSSGKSPGLTRPTLEVQQSMNRTRAVSTNDLDNVRLHPSTLQGNLPHISLAPATPDFQGNLSSRAGHAPPSPTISLSPPPSHMSWQAPSRTRGYSDLLAPPGLDSQGLSQRSTPTQSPLSSPVLRPDDGPAPPNLKLSVPGAASPPIPFPAYTDFPWSAHSSSRAPSLRLPSPSASPESAFHNESLFGVYDVARTPSWWPCRLLPAPHLFLSTLFPTLTSWRDKNVWDKLLGLVAALPVFLLTITLPVVEPASNEDDDDQAGHPDFGLPPALTPVGGTFDSQYRLDGSAPASRSNTDPSKRQKSASNPNGSSYASHNTTGSQPPQVLITTDENLLGSPEALPEDPLSAHGHPSSKPKEWNRWLVIIQTFTAPFFIVLVVWANVEPDSPHALVRQTMYSSVASLVLVAFLLVTTTPTRAPRWRQLLCFVGFAVAIAWISTIANEVVGVLRTLGVILNMSDAILGLTIFAVGNSLGDLVADMTVARLGFPVMALSACFGGPMLNILLGIGLAGCYMILTKGEHRHERHPSEPVHFKPYHIAVSTTLVISGASLLVTLAGLLVAVPVRRWRMDKWIGWGLLGTWCVSTAANVLVEVLGFSSDVS</sequence>
<gene>
    <name evidence="10" type="ORF">ST47_g7268</name>
</gene>
<evidence type="ECO:0000256" key="8">
    <source>
        <dbReference type="SAM" id="Phobius"/>
    </source>
</evidence>
<dbReference type="GO" id="GO:0016020">
    <property type="term" value="C:membrane"/>
    <property type="evidence" value="ECO:0007669"/>
    <property type="project" value="UniProtKB-SubCell"/>
</dbReference>
<keyword evidence="4 8" id="KW-0812">Transmembrane</keyword>
<feature type="compositionally biased region" description="Pro residues" evidence="7">
    <location>
        <begin position="588"/>
        <end position="600"/>
    </location>
</feature>
<feature type="transmembrane region" description="Helical" evidence="8">
    <location>
        <begin position="1004"/>
        <end position="1035"/>
    </location>
</feature>
<comment type="subcellular location">
    <subcellularLocation>
        <location evidence="1">Membrane</location>
        <topology evidence="1">Multi-pass membrane protein</topology>
    </subcellularLocation>
</comment>
<evidence type="ECO:0000313" key="11">
    <source>
        <dbReference type="Proteomes" id="UP000076837"/>
    </source>
</evidence>
<dbReference type="AlphaFoldDB" id="A0A163B823"/>
<evidence type="ECO:0000256" key="4">
    <source>
        <dbReference type="ARBA" id="ARBA00022692"/>
    </source>
</evidence>
<comment type="similarity">
    <text evidence="2">Belongs to the Ca(2+):cation antiporter (CaCA) (TC 2.A.19) family.</text>
</comment>